<evidence type="ECO:0000313" key="1">
    <source>
        <dbReference type="EnsemblMetazoa" id="tetur468g00010.1"/>
    </source>
</evidence>
<keyword evidence="2" id="KW-1185">Reference proteome</keyword>
<dbReference type="Proteomes" id="UP000015104">
    <property type="component" value="Unassembled WGS sequence"/>
</dbReference>
<accession>T1L5E7</accession>
<protein>
    <submittedName>
        <fullName evidence="1">Uncharacterized protein</fullName>
    </submittedName>
</protein>
<dbReference type="EnsemblMetazoa" id="tetur468g00010.1">
    <property type="protein sequence ID" value="tetur468g00010.1"/>
    <property type="gene ID" value="tetur468g00010"/>
</dbReference>
<name>T1L5E7_TETUR</name>
<evidence type="ECO:0000313" key="2">
    <source>
        <dbReference type="Proteomes" id="UP000015104"/>
    </source>
</evidence>
<organism evidence="1 2">
    <name type="scientific">Tetranychus urticae</name>
    <name type="common">Two-spotted spider mite</name>
    <dbReference type="NCBI Taxonomy" id="32264"/>
    <lineage>
        <taxon>Eukaryota</taxon>
        <taxon>Metazoa</taxon>
        <taxon>Ecdysozoa</taxon>
        <taxon>Arthropoda</taxon>
        <taxon>Chelicerata</taxon>
        <taxon>Arachnida</taxon>
        <taxon>Acari</taxon>
        <taxon>Acariformes</taxon>
        <taxon>Trombidiformes</taxon>
        <taxon>Prostigmata</taxon>
        <taxon>Eleutherengona</taxon>
        <taxon>Raphignathae</taxon>
        <taxon>Tetranychoidea</taxon>
        <taxon>Tetranychidae</taxon>
        <taxon>Tetranychus</taxon>
    </lineage>
</organism>
<dbReference type="AlphaFoldDB" id="T1L5E7"/>
<dbReference type="EMBL" id="CAEY01001267">
    <property type="status" value="NOT_ANNOTATED_CDS"/>
    <property type="molecule type" value="Genomic_DNA"/>
</dbReference>
<sequence>MSENRIHFSIITSLSPGRPMAFDISKKTAGSRFIESAHPLGGYSIKGVLLLDQRYTLPMLA</sequence>
<reference evidence="2" key="1">
    <citation type="submission" date="2011-08" db="EMBL/GenBank/DDBJ databases">
        <authorList>
            <person name="Rombauts S."/>
        </authorList>
    </citation>
    <scope>NUCLEOTIDE SEQUENCE</scope>
    <source>
        <strain evidence="2">London</strain>
    </source>
</reference>
<reference evidence="1" key="2">
    <citation type="submission" date="2015-06" db="UniProtKB">
        <authorList>
            <consortium name="EnsemblMetazoa"/>
        </authorList>
    </citation>
    <scope>IDENTIFICATION</scope>
</reference>
<proteinExistence type="predicted"/>
<dbReference type="HOGENOM" id="CLU_2925565_0_0_1"/>